<reference evidence="1" key="1">
    <citation type="submission" date="2022-08" db="EMBL/GenBank/DDBJ databases">
        <title>Genome sequencing of Pelomonas sp. UHG3.</title>
        <authorList>
            <person name="So Y."/>
        </authorList>
    </citation>
    <scope>NUCLEOTIDE SEQUENCE</scope>
    <source>
        <strain evidence="1">UHG3</strain>
    </source>
</reference>
<evidence type="ECO:0000313" key="1">
    <source>
        <dbReference type="EMBL" id="MCY4747343.1"/>
    </source>
</evidence>
<protein>
    <submittedName>
        <fullName evidence="1">Uncharacterized protein</fullName>
    </submittedName>
</protein>
<dbReference type="Proteomes" id="UP001076464">
    <property type="component" value="Unassembled WGS sequence"/>
</dbReference>
<evidence type="ECO:0000313" key="2">
    <source>
        <dbReference type="Proteomes" id="UP001076464"/>
    </source>
</evidence>
<keyword evidence="2" id="KW-1185">Reference proteome</keyword>
<proteinExistence type="predicted"/>
<organism evidence="1 2">
    <name type="scientific">Roseateles hydrophilus</name>
    <dbReference type="NCBI Taxonomy" id="2975054"/>
    <lineage>
        <taxon>Bacteria</taxon>
        <taxon>Pseudomonadati</taxon>
        <taxon>Pseudomonadota</taxon>
        <taxon>Betaproteobacteria</taxon>
        <taxon>Burkholderiales</taxon>
        <taxon>Sphaerotilaceae</taxon>
        <taxon>Roseateles</taxon>
    </lineage>
</organism>
<gene>
    <name evidence="1" type="ORF">NYO99_20395</name>
</gene>
<sequence>MLRRLCVALAVAALTVTAAAEPVSVNLPGFHCTGMKESVRLPGKLSQLRKLGKLSDEQTIHVEEWDGYKAIEKLLRFNGLHVQVITFTNDSERYNLAAVYIESPGWSVSPVRVGAQANELLSRLGAVKPEPNGTWRFAGESDSLYVEARNGRVFRVVYECYTG</sequence>
<name>A0ACC6CFY5_9BURK</name>
<dbReference type="EMBL" id="JAPPUY010000006">
    <property type="protein sequence ID" value="MCY4747343.1"/>
    <property type="molecule type" value="Genomic_DNA"/>
</dbReference>
<comment type="caution">
    <text evidence="1">The sequence shown here is derived from an EMBL/GenBank/DDBJ whole genome shotgun (WGS) entry which is preliminary data.</text>
</comment>
<accession>A0ACC6CFY5</accession>